<evidence type="ECO:0000313" key="3">
    <source>
        <dbReference type="EMBL" id="RLN58614.1"/>
    </source>
</evidence>
<protein>
    <submittedName>
        <fullName evidence="3">Uncharacterized protein</fullName>
    </submittedName>
</protein>
<dbReference type="AlphaFoldDB" id="A0A3F2RLR4"/>
<dbReference type="Proteomes" id="UP000277300">
    <property type="component" value="Unassembled WGS sequence"/>
</dbReference>
<organism evidence="3 4">
    <name type="scientific">Phytophthora kernoviae</name>
    <dbReference type="NCBI Taxonomy" id="325452"/>
    <lineage>
        <taxon>Eukaryota</taxon>
        <taxon>Sar</taxon>
        <taxon>Stramenopiles</taxon>
        <taxon>Oomycota</taxon>
        <taxon>Peronosporomycetes</taxon>
        <taxon>Peronosporales</taxon>
        <taxon>Peronosporaceae</taxon>
        <taxon>Phytophthora</taxon>
    </lineage>
</organism>
<dbReference type="Proteomes" id="UP000284657">
    <property type="component" value="Unassembled WGS sequence"/>
</dbReference>
<gene>
    <name evidence="2" type="ORF">BBJ29_003606</name>
    <name evidence="3" type="ORF">BBP00_00006913</name>
</gene>
<evidence type="ECO:0000256" key="1">
    <source>
        <dbReference type="SAM" id="MobiDB-lite"/>
    </source>
</evidence>
<dbReference type="OrthoDB" id="168140at2759"/>
<comment type="caution">
    <text evidence="3">The sequence shown here is derived from an EMBL/GenBank/DDBJ whole genome shotgun (WGS) entry which is preliminary data.</text>
</comment>
<accession>A0A3F2RLR4</accession>
<feature type="region of interest" description="Disordered" evidence="1">
    <location>
        <begin position="1"/>
        <end position="32"/>
    </location>
</feature>
<dbReference type="EMBL" id="MBDO02000255">
    <property type="protein sequence ID" value="RLN58614.1"/>
    <property type="molecule type" value="Genomic_DNA"/>
</dbReference>
<proteinExistence type="predicted"/>
<evidence type="ECO:0000313" key="4">
    <source>
        <dbReference type="Proteomes" id="UP000277300"/>
    </source>
</evidence>
<dbReference type="EMBL" id="MBAD02001275">
    <property type="protein sequence ID" value="RLN56393.1"/>
    <property type="molecule type" value="Genomic_DNA"/>
</dbReference>
<feature type="compositionally biased region" description="Basic and acidic residues" evidence="1">
    <location>
        <begin position="7"/>
        <end position="30"/>
    </location>
</feature>
<name>A0A3F2RLR4_9STRA</name>
<reference evidence="4 5" key="1">
    <citation type="submission" date="2018-07" db="EMBL/GenBank/DDBJ databases">
        <title>Genome sequencing of oomycete isolates from Chile give support for New Zealand origin for Phytophthora kernoviae and make available the first Nothophytophthora sp. genome.</title>
        <authorList>
            <person name="Studholme D.J."/>
            <person name="Sanfuentes E."/>
            <person name="Panda P."/>
            <person name="Hill R."/>
            <person name="Sambles C."/>
            <person name="Grant M."/>
            <person name="Williams N.M."/>
            <person name="Mcdougal R.L."/>
        </authorList>
    </citation>
    <scope>NUCLEOTIDE SEQUENCE [LARGE SCALE GENOMIC DNA]</scope>
    <source>
        <strain evidence="3">Chile6</strain>
        <strain evidence="2">Chile7</strain>
    </source>
</reference>
<evidence type="ECO:0000313" key="2">
    <source>
        <dbReference type="EMBL" id="RLN56393.1"/>
    </source>
</evidence>
<sequence length="156" mass="17997">MARTPKKQKERDREEREADARERRREEATRRVRAQVKQSENIRRDNFAGNFVDLKDLDTLSKEKAREQRQQFKEAIARNREKLLAAAATRPSLMERFTTRVKRETHHRAALEAVVKTVFEKDLSALKGVLTEDEQELAHGIVAADNENNGDSADAD</sequence>
<evidence type="ECO:0000313" key="5">
    <source>
        <dbReference type="Proteomes" id="UP000284657"/>
    </source>
</evidence>